<reference evidence="1" key="1">
    <citation type="submission" date="2023-03" db="EMBL/GenBank/DDBJ databases">
        <title>Amycolatopsis taiwanensis NBRC 103393.</title>
        <authorList>
            <person name="Ichikawa N."/>
            <person name="Sato H."/>
            <person name="Tonouchi N."/>
        </authorList>
    </citation>
    <scope>NUCLEOTIDE SEQUENCE</scope>
    <source>
        <strain evidence="1">NBRC 103393</strain>
    </source>
</reference>
<dbReference type="PANTHER" id="PTHR37816">
    <property type="entry name" value="YALI0E33011P"/>
    <property type="match status" value="1"/>
</dbReference>
<dbReference type="Gene3D" id="3.40.50.300">
    <property type="entry name" value="P-loop containing nucleotide triphosphate hydrolases"/>
    <property type="match status" value="1"/>
</dbReference>
<name>A0A9W6R2S6_9PSEU</name>
<sequence length="171" mass="19527">MRRVLVIGCSGSGKSTFARRLAALLDLPVTHLDRHYWRPGWVEAPDDEFRAAQQAVVVGERWVIDGNYSGSMDIRLPRADTIVFLDLPRWRCLLRIARRTLRGWGRDGQAAGCPEHLDPAFWRWVWRWHRGSRPHLLARLAEQGSHTRQVVLSSPREVTGFLNAVSVGGRE</sequence>
<comment type="caution">
    <text evidence="1">The sequence shown here is derived from an EMBL/GenBank/DDBJ whole genome shotgun (WGS) entry which is preliminary data.</text>
</comment>
<keyword evidence="2" id="KW-1185">Reference proteome</keyword>
<dbReference type="PANTHER" id="PTHR37816:SF1">
    <property type="entry name" value="TOXIN"/>
    <property type="match status" value="1"/>
</dbReference>
<accession>A0A9W6R2S6</accession>
<organism evidence="1 2">
    <name type="scientific">Amycolatopsis taiwanensis</name>
    <dbReference type="NCBI Taxonomy" id="342230"/>
    <lineage>
        <taxon>Bacteria</taxon>
        <taxon>Bacillati</taxon>
        <taxon>Actinomycetota</taxon>
        <taxon>Actinomycetes</taxon>
        <taxon>Pseudonocardiales</taxon>
        <taxon>Pseudonocardiaceae</taxon>
        <taxon>Amycolatopsis</taxon>
    </lineage>
</organism>
<evidence type="ECO:0000313" key="2">
    <source>
        <dbReference type="Proteomes" id="UP001165136"/>
    </source>
</evidence>
<evidence type="ECO:0000313" key="1">
    <source>
        <dbReference type="EMBL" id="GLY67438.1"/>
    </source>
</evidence>
<dbReference type="EMBL" id="BSTI01000008">
    <property type="protein sequence ID" value="GLY67438.1"/>
    <property type="molecule type" value="Genomic_DNA"/>
</dbReference>
<dbReference type="InterPro" id="IPR052922">
    <property type="entry name" value="Cytidylate_Kinase-2"/>
</dbReference>
<dbReference type="RefSeq" id="WP_027941545.1">
    <property type="nucleotide sequence ID" value="NZ_BSTI01000008.1"/>
</dbReference>
<dbReference type="SUPFAM" id="SSF52540">
    <property type="entry name" value="P-loop containing nucleoside triphosphate hydrolases"/>
    <property type="match status" value="1"/>
</dbReference>
<dbReference type="CDD" id="cd02019">
    <property type="entry name" value="NK"/>
    <property type="match status" value="1"/>
</dbReference>
<proteinExistence type="predicted"/>
<gene>
    <name evidence="1" type="ORF">Atai01_40570</name>
</gene>
<dbReference type="InterPro" id="IPR027417">
    <property type="entry name" value="P-loop_NTPase"/>
</dbReference>
<protein>
    <submittedName>
        <fullName evidence="1">Topology modulation protein</fullName>
    </submittedName>
</protein>
<dbReference type="Proteomes" id="UP001165136">
    <property type="component" value="Unassembled WGS sequence"/>
</dbReference>
<dbReference type="AlphaFoldDB" id="A0A9W6R2S6"/>